<reference evidence="1 3" key="1">
    <citation type="submission" date="2023-07" db="EMBL/GenBank/DDBJ databases">
        <title>Sorghum-associated microbial communities from plants grown in Nebraska, USA.</title>
        <authorList>
            <person name="Schachtman D."/>
        </authorList>
    </citation>
    <scope>NUCLEOTIDE SEQUENCE</scope>
    <source>
        <strain evidence="1">DS1006</strain>
        <strain evidence="2 3">DS1016</strain>
    </source>
</reference>
<dbReference type="Proteomes" id="UP001230951">
    <property type="component" value="Unassembled WGS sequence"/>
</dbReference>
<evidence type="ECO:0000313" key="1">
    <source>
        <dbReference type="EMBL" id="MDP9903263.1"/>
    </source>
</evidence>
<proteinExistence type="predicted"/>
<dbReference type="Proteomes" id="UP001242995">
    <property type="component" value="Unassembled WGS sequence"/>
</dbReference>
<evidence type="ECO:0000313" key="3">
    <source>
        <dbReference type="Proteomes" id="UP001230951"/>
    </source>
</evidence>
<dbReference type="EMBL" id="JAUSTF010000002">
    <property type="protein sequence ID" value="MDQ0180084.1"/>
    <property type="molecule type" value="Genomic_DNA"/>
</dbReference>
<evidence type="ECO:0000313" key="4">
    <source>
        <dbReference type="Proteomes" id="UP001242995"/>
    </source>
</evidence>
<name>A0AAW8D5V8_9MICC</name>
<protein>
    <recommendedName>
        <fullName evidence="5">PknH-like extracellular domain-containing protein</fullName>
    </recommendedName>
</protein>
<keyword evidence="3" id="KW-1185">Reference proteome</keyword>
<dbReference type="AlphaFoldDB" id="A0AAW8D5V8"/>
<sequence>MPENLPKENLNTGASLPITAARAAFRPLVGIAAAALLALTGCATSTAGNTTAANPTVSAPQESKARALSQSEVDTIVKGVVAPAGSVAKILSADEVQKSKDLGAKVATAPVTTDPAECGEAFKAASNGFSSLNAGTLGEVLFTDSAAGTTTVVGVASDNSLSEDAYRDAQSKNRPTLEKCSDFKMTLSSMTVPVTLTQGAVTGLKGAVVSGTVVTTVAGKPVYTTTVTGVIGKTAVSVVVTATKTGKDEQMASAKALYTAAAEKVGAL</sequence>
<evidence type="ECO:0008006" key="5">
    <source>
        <dbReference type="Google" id="ProtNLM"/>
    </source>
</evidence>
<organism evidence="1 4">
    <name type="scientific">Arthrobacter bambusae</name>
    <dbReference type="NCBI Taxonomy" id="1338426"/>
    <lineage>
        <taxon>Bacteria</taxon>
        <taxon>Bacillati</taxon>
        <taxon>Actinomycetota</taxon>
        <taxon>Actinomycetes</taxon>
        <taxon>Micrococcales</taxon>
        <taxon>Micrococcaceae</taxon>
        <taxon>Arthrobacter</taxon>
    </lineage>
</organism>
<gene>
    <name evidence="1" type="ORF">J2S90_000203</name>
    <name evidence="2" type="ORF">J2S93_001500</name>
</gene>
<evidence type="ECO:0000313" key="2">
    <source>
        <dbReference type="EMBL" id="MDQ0180084.1"/>
    </source>
</evidence>
<comment type="caution">
    <text evidence="1">The sequence shown here is derived from an EMBL/GenBank/DDBJ whole genome shotgun (WGS) entry which is preliminary data.</text>
</comment>
<accession>A0AAW8D5V8</accession>
<dbReference type="RefSeq" id="WP_306958881.1">
    <property type="nucleotide sequence ID" value="NZ_JAUSRG010000001.1"/>
</dbReference>
<dbReference type="EMBL" id="JAUSRG010000001">
    <property type="protein sequence ID" value="MDP9903263.1"/>
    <property type="molecule type" value="Genomic_DNA"/>
</dbReference>